<gene>
    <name evidence="1" type="ORF">HNR68_003098</name>
</gene>
<proteinExistence type="predicted"/>
<evidence type="ECO:0000313" key="2">
    <source>
        <dbReference type="Proteomes" id="UP000587002"/>
    </source>
</evidence>
<dbReference type="Proteomes" id="UP000587002">
    <property type="component" value="Unassembled WGS sequence"/>
</dbReference>
<dbReference type="RefSeq" id="WP_179721635.1">
    <property type="nucleotide sequence ID" value="NZ_BAABFH010000001.1"/>
</dbReference>
<dbReference type="AlphaFoldDB" id="A0A853AKB2"/>
<sequence>MNPCPTLDNLDGSSTAFVFETVDLGVEHAELESGFVPFATLLGPDGGRQVWKLVGDEDGEWTQEQCVALGRERLRDLDEDAHCVTLVYDGWFTGDGGRTEAVFVEAYELGRPAGVHLCQRYERRDGRVDPIGDPMLVDDEVPPLVSPDRQPREYPHLGPDATAFALDAIGFGLSELEPGAAVLSPVAAVLREDGAADLWRVLDEEDERTIGEGLELGRRQLASVAPTCRCVALVWGGDRLDDEDREGAVFVEAHEPGRPASVRLVQPYQRIDHDRLALLGSAQVLEEAEPLVPPAEPARSEAFTRLRQLAEQKRS</sequence>
<accession>A0A853AKB2</accession>
<evidence type="ECO:0000313" key="1">
    <source>
        <dbReference type="EMBL" id="NYI84468.1"/>
    </source>
</evidence>
<name>A0A853AKB2_9PSEU</name>
<reference evidence="1 2" key="1">
    <citation type="submission" date="2020-07" db="EMBL/GenBank/DDBJ databases">
        <title>Sequencing the genomes of 1000 actinobacteria strains.</title>
        <authorList>
            <person name="Klenk H.-P."/>
        </authorList>
    </citation>
    <scope>NUCLEOTIDE SEQUENCE [LARGE SCALE GENOMIC DNA]</scope>
    <source>
        <strain evidence="1 2">DSM 44065</strain>
    </source>
</reference>
<organism evidence="1 2">
    <name type="scientific">Saccharopolyspora hordei</name>
    <dbReference type="NCBI Taxonomy" id="1838"/>
    <lineage>
        <taxon>Bacteria</taxon>
        <taxon>Bacillati</taxon>
        <taxon>Actinomycetota</taxon>
        <taxon>Actinomycetes</taxon>
        <taxon>Pseudonocardiales</taxon>
        <taxon>Pseudonocardiaceae</taxon>
        <taxon>Saccharopolyspora</taxon>
    </lineage>
</organism>
<keyword evidence="2" id="KW-1185">Reference proteome</keyword>
<dbReference type="EMBL" id="JACCFJ010000001">
    <property type="protein sequence ID" value="NYI84468.1"/>
    <property type="molecule type" value="Genomic_DNA"/>
</dbReference>
<comment type="caution">
    <text evidence="1">The sequence shown here is derived from an EMBL/GenBank/DDBJ whole genome shotgun (WGS) entry which is preliminary data.</text>
</comment>
<protein>
    <submittedName>
        <fullName evidence="1">Uncharacterized protein</fullName>
    </submittedName>
</protein>